<dbReference type="Proteomes" id="UP000031465">
    <property type="component" value="Unassembled WGS sequence"/>
</dbReference>
<dbReference type="SUPFAM" id="SSF140931">
    <property type="entry name" value="Fic-like"/>
    <property type="match status" value="1"/>
</dbReference>
<dbReference type="NCBIfam" id="TIGR01550">
    <property type="entry name" value="DOC_P1"/>
    <property type="match status" value="1"/>
</dbReference>
<dbReference type="PANTHER" id="PTHR39426">
    <property type="entry name" value="HOMOLOGY TO DEATH-ON-CURING PROTEIN OF PHAGE P1"/>
    <property type="match status" value="1"/>
</dbReference>
<feature type="domain" description="Fido" evidence="1">
    <location>
        <begin position="7"/>
        <end position="125"/>
    </location>
</feature>
<dbReference type="AlphaFoldDB" id="A0A0C1GZQ5"/>
<reference evidence="2 3" key="1">
    <citation type="journal article" date="2014" name="Mol. Biol. Evol.">
        <title>Massive expansion of Ubiquitination-related gene families within the Chlamydiae.</title>
        <authorList>
            <person name="Domman D."/>
            <person name="Collingro A."/>
            <person name="Lagkouvardos I."/>
            <person name="Gehre L."/>
            <person name="Weinmaier T."/>
            <person name="Rattei T."/>
            <person name="Subtil A."/>
            <person name="Horn M."/>
        </authorList>
    </citation>
    <scope>NUCLEOTIDE SEQUENCE [LARGE SCALE GENOMIC DNA]</scope>
    <source>
        <strain evidence="2 3">EI2</strain>
    </source>
</reference>
<comment type="caution">
    <text evidence="2">The sequence shown here is derived from an EMBL/GenBank/DDBJ whole genome shotgun (WGS) entry which is preliminary data.</text>
</comment>
<dbReference type="Gene3D" id="1.20.120.1870">
    <property type="entry name" value="Fic/DOC protein, Fido domain"/>
    <property type="match status" value="1"/>
</dbReference>
<proteinExistence type="predicted"/>
<dbReference type="InterPro" id="IPR006440">
    <property type="entry name" value="Doc"/>
</dbReference>
<evidence type="ECO:0000313" key="2">
    <source>
        <dbReference type="EMBL" id="KIC71039.1"/>
    </source>
</evidence>
<organism evidence="2 3">
    <name type="scientific">Candidatus Protochlamydia amoebophila</name>
    <dbReference type="NCBI Taxonomy" id="362787"/>
    <lineage>
        <taxon>Bacteria</taxon>
        <taxon>Pseudomonadati</taxon>
        <taxon>Chlamydiota</taxon>
        <taxon>Chlamydiia</taxon>
        <taxon>Parachlamydiales</taxon>
        <taxon>Parachlamydiaceae</taxon>
        <taxon>Candidatus Protochlamydia</taxon>
    </lineage>
</organism>
<accession>A0A0C1GZQ5</accession>
<gene>
    <name evidence="2" type="primary">doc_2</name>
    <name evidence="2" type="ORF">DB44_EW00110</name>
</gene>
<dbReference type="PROSITE" id="PS51459">
    <property type="entry name" value="FIDO"/>
    <property type="match status" value="1"/>
</dbReference>
<dbReference type="EMBL" id="JSAN01000120">
    <property type="protein sequence ID" value="KIC71039.1"/>
    <property type="molecule type" value="Genomic_DNA"/>
</dbReference>
<sequence>MRSMIYLSFEQIIELHDALIDKFGGLLGIRERGLLESALAAPMMAVFGVELHKTIYNKAAAYLFYIAKNHAFLDGNKRTAAAAALSFLRANGKSPKYNVEDFLEFAVSVAEGQADLDTISNYFEKICS</sequence>
<dbReference type="PATRIC" id="fig|362787.3.peg.1756"/>
<name>A0A0C1GZQ5_9BACT</name>
<dbReference type="PANTHER" id="PTHR39426:SF1">
    <property type="entry name" value="HOMOLOGY TO DEATH-ON-CURING PROTEIN OF PHAGE P1"/>
    <property type="match status" value="1"/>
</dbReference>
<dbReference type="PIRSF" id="PIRSF018297">
    <property type="entry name" value="Doc"/>
    <property type="match status" value="1"/>
</dbReference>
<dbReference type="InterPro" id="IPR053737">
    <property type="entry name" value="Type_II_TA_Toxin"/>
</dbReference>
<dbReference type="InterPro" id="IPR003812">
    <property type="entry name" value="Fido"/>
</dbReference>
<dbReference type="InterPro" id="IPR036597">
    <property type="entry name" value="Fido-like_dom_sf"/>
</dbReference>
<protein>
    <submittedName>
        <fullName evidence="2">Toxin Doc</fullName>
    </submittedName>
</protein>
<evidence type="ECO:0000259" key="1">
    <source>
        <dbReference type="PROSITE" id="PS51459"/>
    </source>
</evidence>
<dbReference type="GO" id="GO:0016301">
    <property type="term" value="F:kinase activity"/>
    <property type="evidence" value="ECO:0007669"/>
    <property type="project" value="InterPro"/>
</dbReference>
<evidence type="ECO:0000313" key="3">
    <source>
        <dbReference type="Proteomes" id="UP000031465"/>
    </source>
</evidence>
<dbReference type="Pfam" id="PF02661">
    <property type="entry name" value="Fic"/>
    <property type="match status" value="1"/>
</dbReference>